<dbReference type="Gene3D" id="2.130.10.10">
    <property type="entry name" value="YVTN repeat-like/Quinoprotein amine dehydrogenase"/>
    <property type="match status" value="3"/>
</dbReference>
<dbReference type="PANTHER" id="PTHR45589">
    <property type="entry name" value="WD REPEAT DOMAIN 62, ISOFORM G"/>
    <property type="match status" value="1"/>
</dbReference>
<protein>
    <submittedName>
        <fullName evidence="2">Quinoprotein alcohol dehydrogenase-like superfamily</fullName>
    </submittedName>
</protein>
<dbReference type="Proteomes" id="UP001056384">
    <property type="component" value="Chromosome 1"/>
</dbReference>
<dbReference type="AlphaFoldDB" id="A0A9Q9AIU9"/>
<evidence type="ECO:0000256" key="1">
    <source>
        <dbReference type="SAM" id="MobiDB-lite"/>
    </source>
</evidence>
<evidence type="ECO:0000313" key="2">
    <source>
        <dbReference type="EMBL" id="USW46701.1"/>
    </source>
</evidence>
<feature type="compositionally biased region" description="Basic and acidic residues" evidence="1">
    <location>
        <begin position="824"/>
        <end position="835"/>
    </location>
</feature>
<dbReference type="InterPro" id="IPR001680">
    <property type="entry name" value="WD40_rpt"/>
</dbReference>
<dbReference type="SMART" id="SM00320">
    <property type="entry name" value="WD40"/>
    <property type="match status" value="8"/>
</dbReference>
<keyword evidence="3" id="KW-1185">Reference proteome</keyword>
<dbReference type="PANTHER" id="PTHR45589:SF1">
    <property type="entry name" value="WD REPEAT DOMAIN 62, ISOFORM G"/>
    <property type="match status" value="1"/>
</dbReference>
<dbReference type="Pfam" id="PF00400">
    <property type="entry name" value="WD40"/>
    <property type="match status" value="2"/>
</dbReference>
<dbReference type="InterPro" id="IPR052779">
    <property type="entry name" value="WDR62"/>
</dbReference>
<feature type="region of interest" description="Disordered" evidence="1">
    <location>
        <begin position="1011"/>
        <end position="1074"/>
    </location>
</feature>
<dbReference type="SUPFAM" id="SSF50998">
    <property type="entry name" value="Quinoprotein alcohol dehydrogenase-like"/>
    <property type="match status" value="1"/>
</dbReference>
<dbReference type="InterPro" id="IPR015943">
    <property type="entry name" value="WD40/YVTN_repeat-like_dom_sf"/>
</dbReference>
<feature type="compositionally biased region" description="Basic and acidic residues" evidence="1">
    <location>
        <begin position="1013"/>
        <end position="1029"/>
    </location>
</feature>
<feature type="compositionally biased region" description="Polar residues" evidence="1">
    <location>
        <begin position="1064"/>
        <end position="1074"/>
    </location>
</feature>
<feature type="region of interest" description="Disordered" evidence="1">
    <location>
        <begin position="90"/>
        <end position="145"/>
    </location>
</feature>
<dbReference type="EMBL" id="CP099418">
    <property type="protein sequence ID" value="USW46701.1"/>
    <property type="molecule type" value="Genomic_DNA"/>
</dbReference>
<organism evidence="2 3">
    <name type="scientific">Septoria linicola</name>
    <dbReference type="NCBI Taxonomy" id="215465"/>
    <lineage>
        <taxon>Eukaryota</taxon>
        <taxon>Fungi</taxon>
        <taxon>Dikarya</taxon>
        <taxon>Ascomycota</taxon>
        <taxon>Pezizomycotina</taxon>
        <taxon>Dothideomycetes</taxon>
        <taxon>Dothideomycetidae</taxon>
        <taxon>Mycosphaerellales</taxon>
        <taxon>Mycosphaerellaceae</taxon>
        <taxon>Septoria</taxon>
    </lineage>
</organism>
<dbReference type="InterPro" id="IPR036322">
    <property type="entry name" value="WD40_repeat_dom_sf"/>
</dbReference>
<name>A0A9Q9AIU9_9PEZI</name>
<dbReference type="InterPro" id="IPR011047">
    <property type="entry name" value="Quinoprotein_ADH-like_sf"/>
</dbReference>
<proteinExistence type="predicted"/>
<feature type="compositionally biased region" description="Polar residues" evidence="1">
    <location>
        <begin position="793"/>
        <end position="809"/>
    </location>
</feature>
<reference evidence="2" key="1">
    <citation type="submission" date="2022-06" db="EMBL/GenBank/DDBJ databases">
        <title>Complete genome sequences of two strains of the flax pathogen Septoria linicola.</title>
        <authorList>
            <person name="Lapalu N."/>
            <person name="Simon A."/>
            <person name="Demenou B."/>
            <person name="Paumier D."/>
            <person name="Guillot M.-P."/>
            <person name="Gout L."/>
            <person name="Valade R."/>
        </authorList>
    </citation>
    <scope>NUCLEOTIDE SEQUENCE</scope>
    <source>
        <strain evidence="2">SE15195</strain>
    </source>
</reference>
<sequence length="1074" mass="115581">MSALYGSLRLTPSNSPFFRSPSPRSPTKTAKEEPCLHLHKSIGTTTTAVTGFDALSSRRKFAYTAGAAVVVVTVEDDLSVTQDFFRAKPTAHGAARDGVGGWPSTPTPNDARYRGTQLKDNASPLGTASRDWSDSPTGRSTTAKDRIKSATSVALSPNGKWLAIGETGYRPRILIFSLKDGSSEAPICVLSEHTFGVHALSFSSDSRFLASLGTVNDGFLYVWSIEERTGTATLHASNKCTSFINDMTWMGNSIIIAGLRIIKIWRVDPDVPTEVRDSTRNASITPRPEFVKRASDFGNSILSPKHRVLAGKNCLLGDLWEATFVSVTPVSSTKALICTDAGEICLLDDSEKMQSLSLAVHTGYGISAARKDARDMFHVYGPDSQMTSFLIPDLERRASGKVARSPSVSPSQATFTYTATVAAATLDSVVITIDSCRSIRVSINEGGIVGERSRNLSAHQDAVLGVLPIDSTGLPMATFCTYSGNGTVRFWTADGETVSDAVRMPLEESSDAYGIVNEMRTLAVLSDGTMLASGDKYGTIAVVDLETRRLKCHIRAHTAEVTALLAFDRGSVQFLVSASRDRTIQLFLCNGGILELIQTMDEHAGAVTGLLLSEDGDHLMSCSADRSIVVREAGLRRSNDEQTLAFAMLRAITLKSAPTSMCLTGQPDAILVSSTDRCVAKYSTKTGTSGFSFKCNDNESGEAVVLSKVLYAASLNGNPTIAGVSSTDKSVRLYTEYGSLVARDWGHTEGITDAALIPAPKDDRLQNSSPRIVTVAADSTIFIWQGTASAARSGTQLSDHSNGESTPPSTVLGPPLRKVLSHSEMSKIRRERAAEEQEPPSPSNTTQPPSPPKVKKKSSRMSLAQAPRLEPGFRSTYDSSRRRSLRHRSPSPPSPRNTNKKENIRGPAQLGMTLRFKSSENVLKSSGAVANSSGFGTLTSSTDSVCRTLRMYRKKLVTAPSNDSATHEALRELEKELRLTVKVLSERTQGKSLDEQAMSKLLDQASTKIGGMLDERIKSRDGHSSRKSSDAPASPMSSQTSLPPVEEVRGFVRSDTAPGALETGNINTRRQVKP</sequence>
<feature type="region of interest" description="Disordered" evidence="1">
    <location>
        <begin position="793"/>
        <end position="909"/>
    </location>
</feature>
<dbReference type="SUPFAM" id="SSF50978">
    <property type="entry name" value="WD40 repeat-like"/>
    <property type="match status" value="1"/>
</dbReference>
<evidence type="ECO:0000313" key="3">
    <source>
        <dbReference type="Proteomes" id="UP001056384"/>
    </source>
</evidence>
<accession>A0A9Q9AIU9</accession>
<gene>
    <name evidence="2" type="ORF">Slin15195_G000200</name>
</gene>